<evidence type="ECO:0000313" key="3">
    <source>
        <dbReference type="Proteomes" id="UP000184600"/>
    </source>
</evidence>
<gene>
    <name evidence="2" type="ORF">VQ7734_04461</name>
</gene>
<proteinExistence type="predicted"/>
<dbReference type="Pfam" id="PF08845">
    <property type="entry name" value="SymE_toxin"/>
    <property type="match status" value="1"/>
</dbReference>
<dbReference type="InterPro" id="IPR014944">
    <property type="entry name" value="Toxin_SymE-like"/>
</dbReference>
<dbReference type="GO" id="GO:0016070">
    <property type="term" value="P:RNA metabolic process"/>
    <property type="evidence" value="ECO:0007669"/>
    <property type="project" value="InterPro"/>
</dbReference>
<dbReference type="GO" id="GO:0016788">
    <property type="term" value="F:hydrolase activity, acting on ester bonds"/>
    <property type="evidence" value="ECO:0007669"/>
    <property type="project" value="InterPro"/>
</dbReference>
<dbReference type="GO" id="GO:0003723">
    <property type="term" value="F:RNA binding"/>
    <property type="evidence" value="ECO:0007669"/>
    <property type="project" value="InterPro"/>
</dbReference>
<dbReference type="AlphaFoldDB" id="A0A1M7Z155"/>
<dbReference type="EMBL" id="FRFG01000075">
    <property type="protein sequence ID" value="SHO58689.1"/>
    <property type="molecule type" value="Genomic_DNA"/>
</dbReference>
<sequence length="75" mass="8483">MTANHNYKTGTHTRYIHVHSHDGNDGPDSIPQLSLTGGWLNQFGFEIGQRLKMTLCDGKMVLEVETQKEDNSLIR</sequence>
<dbReference type="RefSeq" id="WP_073586136.1">
    <property type="nucleotide sequence ID" value="NZ_AP024897.1"/>
</dbReference>
<organism evidence="2 3">
    <name type="scientific">Vibrio quintilis</name>
    <dbReference type="NCBI Taxonomy" id="1117707"/>
    <lineage>
        <taxon>Bacteria</taxon>
        <taxon>Pseudomonadati</taxon>
        <taxon>Pseudomonadota</taxon>
        <taxon>Gammaproteobacteria</taxon>
        <taxon>Vibrionales</taxon>
        <taxon>Vibrionaceae</taxon>
        <taxon>Vibrio</taxon>
    </lineage>
</organism>
<evidence type="ECO:0000313" key="2">
    <source>
        <dbReference type="EMBL" id="SHO58689.1"/>
    </source>
</evidence>
<evidence type="ECO:0000259" key="1">
    <source>
        <dbReference type="Pfam" id="PF08845"/>
    </source>
</evidence>
<reference evidence="3" key="1">
    <citation type="submission" date="2016-12" db="EMBL/GenBank/DDBJ databases">
        <authorList>
            <person name="Rodrigo-Torres L."/>
            <person name="Arahal R.D."/>
            <person name="Lucena T."/>
        </authorList>
    </citation>
    <scope>NUCLEOTIDE SEQUENCE [LARGE SCALE GENOMIC DNA]</scope>
</reference>
<keyword evidence="3" id="KW-1185">Reference proteome</keyword>
<dbReference type="OrthoDB" id="6053337at2"/>
<dbReference type="Proteomes" id="UP000184600">
    <property type="component" value="Unassembled WGS sequence"/>
</dbReference>
<dbReference type="GO" id="GO:0005737">
    <property type="term" value="C:cytoplasm"/>
    <property type="evidence" value="ECO:0007669"/>
    <property type="project" value="InterPro"/>
</dbReference>
<protein>
    <recommendedName>
        <fullName evidence="1">Toxin SymE-like domain-containing protein</fullName>
    </recommendedName>
</protein>
<name>A0A1M7Z155_9VIBR</name>
<feature type="domain" description="Toxin SymE-like" evidence="1">
    <location>
        <begin position="15"/>
        <end position="63"/>
    </location>
</feature>
<accession>A0A1M7Z155</accession>